<evidence type="ECO:0000256" key="2">
    <source>
        <dbReference type="ARBA" id="ARBA00001936"/>
    </source>
</evidence>
<evidence type="ECO:0000256" key="8">
    <source>
        <dbReference type="ARBA" id="ARBA00022723"/>
    </source>
</evidence>
<dbReference type="EC" id="3.1.3.89" evidence="7"/>
<protein>
    <recommendedName>
        <fullName evidence="7">5'-deoxynucleotidase</fullName>
        <ecNumber evidence="7">3.1.3.89</ecNumber>
    </recommendedName>
</protein>
<dbReference type="GO" id="GO:0046872">
    <property type="term" value="F:metal ion binding"/>
    <property type="evidence" value="ECO:0007669"/>
    <property type="project" value="UniProtKB-KW"/>
</dbReference>
<dbReference type="InterPro" id="IPR006674">
    <property type="entry name" value="HD_domain"/>
</dbReference>
<dbReference type="EMBL" id="OU503055">
    <property type="protein sequence ID" value="CAI9783522.1"/>
    <property type="molecule type" value="Genomic_DNA"/>
</dbReference>
<comment type="catalytic activity">
    <reaction evidence="1">
        <text>a 2'-deoxyribonucleoside 5'-phosphate + H2O = a 2'-deoxyribonucleoside + phosphate</text>
        <dbReference type="Rhea" id="RHEA:36167"/>
        <dbReference type="ChEBI" id="CHEBI:15377"/>
        <dbReference type="ChEBI" id="CHEBI:18274"/>
        <dbReference type="ChEBI" id="CHEBI:43474"/>
        <dbReference type="ChEBI" id="CHEBI:65317"/>
        <dbReference type="EC" id="3.1.3.89"/>
    </reaction>
</comment>
<evidence type="ECO:0000256" key="9">
    <source>
        <dbReference type="ARBA" id="ARBA00022801"/>
    </source>
</evidence>
<evidence type="ECO:0000313" key="11">
    <source>
        <dbReference type="EMBL" id="CAI9783522.1"/>
    </source>
</evidence>
<gene>
    <name evidence="11" type="ORF">FPE_LOCUS31043</name>
</gene>
<evidence type="ECO:0000256" key="4">
    <source>
        <dbReference type="ARBA" id="ARBA00004074"/>
    </source>
</evidence>
<dbReference type="InterPro" id="IPR003607">
    <property type="entry name" value="HD/PDEase_dom"/>
</dbReference>
<evidence type="ECO:0000256" key="3">
    <source>
        <dbReference type="ARBA" id="ARBA00001941"/>
    </source>
</evidence>
<comment type="similarity">
    <text evidence="5">Belongs to the HDDC2 family.</text>
</comment>
<dbReference type="Pfam" id="PF13023">
    <property type="entry name" value="HD_3"/>
    <property type="match status" value="1"/>
</dbReference>
<evidence type="ECO:0000259" key="10">
    <source>
        <dbReference type="SMART" id="SM00471"/>
    </source>
</evidence>
<keyword evidence="9" id="KW-0378">Hydrolase</keyword>
<evidence type="ECO:0000256" key="5">
    <source>
        <dbReference type="ARBA" id="ARBA00009999"/>
    </source>
</evidence>
<evidence type="ECO:0000313" key="12">
    <source>
        <dbReference type="Proteomes" id="UP000834106"/>
    </source>
</evidence>
<organism evidence="11 12">
    <name type="scientific">Fraxinus pennsylvanica</name>
    <dbReference type="NCBI Taxonomy" id="56036"/>
    <lineage>
        <taxon>Eukaryota</taxon>
        <taxon>Viridiplantae</taxon>
        <taxon>Streptophyta</taxon>
        <taxon>Embryophyta</taxon>
        <taxon>Tracheophyta</taxon>
        <taxon>Spermatophyta</taxon>
        <taxon>Magnoliopsida</taxon>
        <taxon>eudicotyledons</taxon>
        <taxon>Gunneridae</taxon>
        <taxon>Pentapetalae</taxon>
        <taxon>asterids</taxon>
        <taxon>lamiids</taxon>
        <taxon>Lamiales</taxon>
        <taxon>Oleaceae</taxon>
        <taxon>Oleeae</taxon>
        <taxon>Fraxinus</taxon>
    </lineage>
</organism>
<dbReference type="InterPro" id="IPR039356">
    <property type="entry name" value="YfbR/HDDC2"/>
</dbReference>
<reference evidence="11" key="1">
    <citation type="submission" date="2023-05" db="EMBL/GenBank/DDBJ databases">
        <authorList>
            <person name="Huff M."/>
        </authorList>
    </citation>
    <scope>NUCLEOTIDE SEQUENCE</scope>
</reference>
<accession>A0AAD2E987</accession>
<dbReference type="Proteomes" id="UP000834106">
    <property type="component" value="Chromosome 20"/>
</dbReference>
<proteinExistence type="inferred from homology"/>
<dbReference type="SMART" id="SM00471">
    <property type="entry name" value="HDc"/>
    <property type="match status" value="1"/>
</dbReference>
<comment type="function">
    <text evidence="4">Catalyzes the dephosphorylation of the nucleoside 5'-monophosphates deoxyadenosine monophosphate (dAMP), deoxycytidine monophosphate (dCMP), deoxyguanosine monophosphate (dGMP) and deoxythymidine monophosphate (dTMP).</text>
</comment>
<name>A0AAD2E987_9LAMI</name>
<comment type="cofactor">
    <cofactor evidence="3">
        <name>Co(2+)</name>
        <dbReference type="ChEBI" id="CHEBI:48828"/>
    </cofactor>
</comment>
<dbReference type="PANTHER" id="PTHR11845">
    <property type="entry name" value="5'-DEOXYNUCLEOTIDASE HDDC2"/>
    <property type="match status" value="1"/>
</dbReference>
<dbReference type="PANTHER" id="PTHR11845:SF13">
    <property type="entry name" value="5'-DEOXYNUCLEOTIDASE HDDC2"/>
    <property type="match status" value="1"/>
</dbReference>
<dbReference type="GO" id="GO:0002953">
    <property type="term" value="F:5'-deoxynucleotidase activity"/>
    <property type="evidence" value="ECO:0007669"/>
    <property type="project" value="UniProtKB-EC"/>
</dbReference>
<sequence length="146" mass="17367">MKFIIETADGRRRRKYKQTTKREGHVRRQVENPESIADHMYRMGLMALICADIPEINRDKCIKMAIVHDITEAKEIADLWMKYEENSTPEAKIVKDFDKVEMILQALEYENEKELRSDPAYLSYYYSNVNLNPRRLPLPLLSKEDW</sequence>
<comment type="subunit">
    <text evidence="6">Homodimer.</text>
</comment>
<comment type="cofactor">
    <cofactor evidence="2">
        <name>Mn(2+)</name>
        <dbReference type="ChEBI" id="CHEBI:29035"/>
    </cofactor>
</comment>
<feature type="domain" description="HD/PDEase" evidence="10">
    <location>
        <begin position="32"/>
        <end position="112"/>
    </location>
</feature>
<evidence type="ECO:0000256" key="6">
    <source>
        <dbReference type="ARBA" id="ARBA00011738"/>
    </source>
</evidence>
<evidence type="ECO:0000256" key="1">
    <source>
        <dbReference type="ARBA" id="ARBA00001638"/>
    </source>
</evidence>
<keyword evidence="12" id="KW-1185">Reference proteome</keyword>
<dbReference type="AlphaFoldDB" id="A0AAD2E987"/>
<dbReference type="GO" id="GO:0005737">
    <property type="term" value="C:cytoplasm"/>
    <property type="evidence" value="ECO:0007669"/>
    <property type="project" value="TreeGrafter"/>
</dbReference>
<keyword evidence="8" id="KW-0479">Metal-binding</keyword>
<evidence type="ECO:0000256" key="7">
    <source>
        <dbReference type="ARBA" id="ARBA00012964"/>
    </source>
</evidence>
<dbReference type="SUPFAM" id="SSF109604">
    <property type="entry name" value="HD-domain/PDEase-like"/>
    <property type="match status" value="1"/>
</dbReference>
<dbReference type="Gene3D" id="1.10.3210.10">
    <property type="entry name" value="Hypothetical protein af1432"/>
    <property type="match status" value="2"/>
</dbReference>